<evidence type="ECO:0000313" key="3">
    <source>
        <dbReference type="EMBL" id="ODN02366.1"/>
    </source>
</evidence>
<feature type="transmembrane region" description="Helical" evidence="2">
    <location>
        <begin position="255"/>
        <end position="279"/>
    </location>
</feature>
<protein>
    <submittedName>
        <fullName evidence="3">Uncharacterized protein</fullName>
    </submittedName>
</protein>
<gene>
    <name evidence="3" type="ORF">Ocin01_04314</name>
</gene>
<organism evidence="3 4">
    <name type="scientific">Orchesella cincta</name>
    <name type="common">Springtail</name>
    <name type="synonym">Podura cincta</name>
    <dbReference type="NCBI Taxonomy" id="48709"/>
    <lineage>
        <taxon>Eukaryota</taxon>
        <taxon>Metazoa</taxon>
        <taxon>Ecdysozoa</taxon>
        <taxon>Arthropoda</taxon>
        <taxon>Hexapoda</taxon>
        <taxon>Collembola</taxon>
        <taxon>Entomobryomorpha</taxon>
        <taxon>Entomobryoidea</taxon>
        <taxon>Orchesellidae</taxon>
        <taxon>Orchesellinae</taxon>
        <taxon>Orchesella</taxon>
    </lineage>
</organism>
<feature type="compositionally biased region" description="Polar residues" evidence="1">
    <location>
        <begin position="9"/>
        <end position="22"/>
    </location>
</feature>
<keyword evidence="4" id="KW-1185">Reference proteome</keyword>
<feature type="region of interest" description="Disordered" evidence="1">
    <location>
        <begin position="1"/>
        <end position="22"/>
    </location>
</feature>
<keyword evidence="2" id="KW-0472">Membrane</keyword>
<dbReference type="Proteomes" id="UP000094527">
    <property type="component" value="Unassembled WGS sequence"/>
</dbReference>
<keyword evidence="2" id="KW-0812">Transmembrane</keyword>
<feature type="non-terminal residue" evidence="3">
    <location>
        <position position="1"/>
    </location>
</feature>
<dbReference type="AlphaFoldDB" id="A0A1D2NBJ1"/>
<dbReference type="EMBL" id="LJIJ01000114">
    <property type="protein sequence ID" value="ODN02366.1"/>
    <property type="molecule type" value="Genomic_DNA"/>
</dbReference>
<proteinExistence type="predicted"/>
<reference evidence="3 4" key="1">
    <citation type="journal article" date="2016" name="Genome Biol. Evol.">
        <title>Gene Family Evolution Reflects Adaptation to Soil Environmental Stressors in the Genome of the Collembolan Orchesella cincta.</title>
        <authorList>
            <person name="Faddeeva-Vakhrusheva A."/>
            <person name="Derks M.F."/>
            <person name="Anvar S.Y."/>
            <person name="Agamennone V."/>
            <person name="Suring W."/>
            <person name="Smit S."/>
            <person name="van Straalen N.M."/>
            <person name="Roelofs D."/>
        </authorList>
    </citation>
    <scope>NUCLEOTIDE SEQUENCE [LARGE SCALE GENOMIC DNA]</scope>
    <source>
        <tissue evidence="3">Mixed pool</tissue>
    </source>
</reference>
<feature type="region of interest" description="Disordered" evidence="1">
    <location>
        <begin position="198"/>
        <end position="243"/>
    </location>
</feature>
<accession>A0A1D2NBJ1</accession>
<evidence type="ECO:0000256" key="2">
    <source>
        <dbReference type="SAM" id="Phobius"/>
    </source>
</evidence>
<sequence length="284" mass="30639">FPGLKMSQRPHTFNIFSSPAPSTSSGALLGYGGGNLGAGSQPNWTTGSGTPMNFYFHGRNNNVDIRIYPAPGSNINIYGQDNSVPRSSERQLPWPLQSNRVNQDDTTHDTTYDEMSLLHELQESLAQPHGQTQTGLVGNEMASSAPQTTPTPVDAPLPAEVEAFVVSDQGGTAGTLAKPTDSNLDAPNTSMAITSSITRAVRSSTRRSKATASSHSSRQHQEQLQLVSSSGMQRDDQVENTTTNRTYFNGTEIRNLLVTMLILVLLRYIFEAVTISVILSNVNG</sequence>
<evidence type="ECO:0000256" key="1">
    <source>
        <dbReference type="SAM" id="MobiDB-lite"/>
    </source>
</evidence>
<keyword evidence="2" id="KW-1133">Transmembrane helix</keyword>
<comment type="caution">
    <text evidence="3">The sequence shown here is derived from an EMBL/GenBank/DDBJ whole genome shotgun (WGS) entry which is preliminary data.</text>
</comment>
<feature type="compositionally biased region" description="Polar residues" evidence="1">
    <location>
        <begin position="222"/>
        <end position="232"/>
    </location>
</feature>
<evidence type="ECO:0000313" key="4">
    <source>
        <dbReference type="Proteomes" id="UP000094527"/>
    </source>
</evidence>
<name>A0A1D2NBJ1_ORCCI</name>